<evidence type="ECO:0000256" key="3">
    <source>
        <dbReference type="ARBA" id="ARBA00022692"/>
    </source>
</evidence>
<evidence type="ECO:0000256" key="6">
    <source>
        <dbReference type="RuleBase" id="RU362006"/>
    </source>
</evidence>
<evidence type="ECO:0000256" key="5">
    <source>
        <dbReference type="ARBA" id="ARBA00023136"/>
    </source>
</evidence>
<dbReference type="PANTHER" id="PTHR12300:SF161">
    <property type="entry name" value="RECEPTOR EXPRESSION-ENHANCING PROTEIN"/>
    <property type="match status" value="1"/>
</dbReference>
<evidence type="ECO:0000313" key="8">
    <source>
        <dbReference type="EMBL" id="KAK8892064.1"/>
    </source>
</evidence>
<sequence length="144" mass="17052">MEYISNFSTYSSNLLSLVLKLFYPTYMSYKAIKSDHQNDDTTWLIYWVVVAVESFLAAYVVPFISWVPFFMILRVLFYVWLQIPVFNGSVILFNNFIKPFFQQNEEILNKIIPGDPESARKAREELRRSIDETYTQIYSSIKTK</sequence>
<name>A0ABR2KLQ2_9EUKA</name>
<organism evidence="8 9">
    <name type="scientific">Tritrichomonas musculus</name>
    <dbReference type="NCBI Taxonomy" id="1915356"/>
    <lineage>
        <taxon>Eukaryota</taxon>
        <taxon>Metamonada</taxon>
        <taxon>Parabasalia</taxon>
        <taxon>Tritrichomonadida</taxon>
        <taxon>Tritrichomonadidae</taxon>
        <taxon>Tritrichomonas</taxon>
    </lineage>
</organism>
<proteinExistence type="inferred from homology"/>
<reference evidence="8 9" key="1">
    <citation type="submission" date="2024-04" db="EMBL/GenBank/DDBJ databases">
        <title>Tritrichomonas musculus Genome.</title>
        <authorList>
            <person name="Alves-Ferreira E."/>
            <person name="Grigg M."/>
            <person name="Lorenzi H."/>
            <person name="Galac M."/>
        </authorList>
    </citation>
    <scope>NUCLEOTIDE SEQUENCE [LARGE SCALE GENOMIC DNA]</scope>
    <source>
        <strain evidence="8 9">EAF2021</strain>
    </source>
</reference>
<keyword evidence="9" id="KW-1185">Reference proteome</keyword>
<gene>
    <name evidence="8" type="ORF">M9Y10_029286</name>
</gene>
<dbReference type="EMBL" id="JAPFFF010000004">
    <property type="protein sequence ID" value="KAK8892064.1"/>
    <property type="molecule type" value="Genomic_DNA"/>
</dbReference>
<comment type="caution">
    <text evidence="8">The sequence shown here is derived from an EMBL/GenBank/DDBJ whole genome shotgun (WGS) entry which is preliminary data.</text>
</comment>
<dbReference type="InterPro" id="IPR004345">
    <property type="entry name" value="TB2_DP1_HVA22"/>
</dbReference>
<feature type="transmembrane region" description="Helical" evidence="7">
    <location>
        <begin position="44"/>
        <end position="69"/>
    </location>
</feature>
<evidence type="ECO:0008006" key="10">
    <source>
        <dbReference type="Google" id="ProtNLM"/>
    </source>
</evidence>
<keyword evidence="5 7" id="KW-0472">Membrane</keyword>
<protein>
    <recommendedName>
        <fullName evidence="10">TB2/DP1, HVA22 family protein</fullName>
    </recommendedName>
</protein>
<accession>A0ABR2KLQ2</accession>
<evidence type="ECO:0000256" key="2">
    <source>
        <dbReference type="ARBA" id="ARBA00008573"/>
    </source>
</evidence>
<evidence type="ECO:0000256" key="4">
    <source>
        <dbReference type="ARBA" id="ARBA00022989"/>
    </source>
</evidence>
<evidence type="ECO:0000256" key="1">
    <source>
        <dbReference type="ARBA" id="ARBA00004141"/>
    </source>
</evidence>
<dbReference type="PANTHER" id="PTHR12300">
    <property type="entry name" value="HVA22-LIKE PROTEINS"/>
    <property type="match status" value="1"/>
</dbReference>
<comment type="subcellular location">
    <subcellularLocation>
        <location evidence="1 6">Membrane</location>
        <topology evidence="1 6">Multi-pass membrane protein</topology>
    </subcellularLocation>
</comment>
<feature type="transmembrane region" description="Helical" evidence="7">
    <location>
        <begin position="75"/>
        <end position="97"/>
    </location>
</feature>
<comment type="similarity">
    <text evidence="2 6">Belongs to the DP1 family.</text>
</comment>
<dbReference type="Proteomes" id="UP001470230">
    <property type="component" value="Unassembled WGS sequence"/>
</dbReference>
<keyword evidence="3 7" id="KW-0812">Transmembrane</keyword>
<evidence type="ECO:0000313" key="9">
    <source>
        <dbReference type="Proteomes" id="UP001470230"/>
    </source>
</evidence>
<dbReference type="Pfam" id="PF03134">
    <property type="entry name" value="TB2_DP1_HVA22"/>
    <property type="match status" value="1"/>
</dbReference>
<evidence type="ECO:0000256" key="7">
    <source>
        <dbReference type="SAM" id="Phobius"/>
    </source>
</evidence>
<keyword evidence="4 7" id="KW-1133">Transmembrane helix</keyword>